<dbReference type="AlphaFoldDB" id="A0A395SGZ9"/>
<dbReference type="EMBL" id="PXOF01000039">
    <property type="protein sequence ID" value="RGP71744.1"/>
    <property type="molecule type" value="Genomic_DNA"/>
</dbReference>
<feature type="compositionally biased region" description="Acidic residues" evidence="1">
    <location>
        <begin position="248"/>
        <end position="261"/>
    </location>
</feature>
<evidence type="ECO:0000313" key="3">
    <source>
        <dbReference type="Proteomes" id="UP000266152"/>
    </source>
</evidence>
<gene>
    <name evidence="2" type="ORF">FSPOR_3110</name>
</gene>
<proteinExistence type="predicted"/>
<feature type="region of interest" description="Disordered" evidence="1">
    <location>
        <begin position="226"/>
        <end position="261"/>
    </location>
</feature>
<evidence type="ECO:0000256" key="1">
    <source>
        <dbReference type="SAM" id="MobiDB-lite"/>
    </source>
</evidence>
<evidence type="ECO:0000313" key="2">
    <source>
        <dbReference type="EMBL" id="RGP71744.1"/>
    </source>
</evidence>
<feature type="compositionally biased region" description="Basic and acidic residues" evidence="1">
    <location>
        <begin position="226"/>
        <end position="240"/>
    </location>
</feature>
<name>A0A395SGZ9_FUSSP</name>
<sequence length="277" mass="30808">MLPSTFVVEETQHDELGQLRIGVEGAGRGHARKLNTNPEKKPRLNFGEHKKGVLTSFDRNHKVLSPDEPVLHGTSDEFKEAVKATKDPNLIKTTSQLECEKKKDAKETPVVMGVKQVYHLVQHDPHGGLSFFYNQTSDKSMTHQHTRLTTGLPTCTGCATRVQSCPRPGAGMEICQGAEPASPGPCRHTLDPVHCRWPAKNGLTAIAEVKEEVKTDPEMQARLEKTNCEKTNEEARRRSVENQLSDEFVFDSDADDEEDPDIDDVAQEYEVALTALK</sequence>
<accession>A0A395SGZ9</accession>
<protein>
    <submittedName>
        <fullName evidence="2">Uncharacterized protein</fullName>
    </submittedName>
</protein>
<dbReference type="STRING" id="5514.A0A395SGZ9"/>
<dbReference type="Proteomes" id="UP000266152">
    <property type="component" value="Unassembled WGS sequence"/>
</dbReference>
<keyword evidence="3" id="KW-1185">Reference proteome</keyword>
<organism evidence="2 3">
    <name type="scientific">Fusarium sporotrichioides</name>
    <dbReference type="NCBI Taxonomy" id="5514"/>
    <lineage>
        <taxon>Eukaryota</taxon>
        <taxon>Fungi</taxon>
        <taxon>Dikarya</taxon>
        <taxon>Ascomycota</taxon>
        <taxon>Pezizomycotina</taxon>
        <taxon>Sordariomycetes</taxon>
        <taxon>Hypocreomycetidae</taxon>
        <taxon>Hypocreales</taxon>
        <taxon>Nectriaceae</taxon>
        <taxon>Fusarium</taxon>
    </lineage>
</organism>
<comment type="caution">
    <text evidence="2">The sequence shown here is derived from an EMBL/GenBank/DDBJ whole genome shotgun (WGS) entry which is preliminary data.</text>
</comment>
<reference evidence="2 3" key="1">
    <citation type="journal article" date="2018" name="PLoS Pathog.">
        <title>Evolution of structural diversity of trichothecenes, a family of toxins produced by plant pathogenic and entomopathogenic fungi.</title>
        <authorList>
            <person name="Proctor R.H."/>
            <person name="McCormick S.P."/>
            <person name="Kim H.S."/>
            <person name="Cardoza R.E."/>
            <person name="Stanley A.M."/>
            <person name="Lindo L."/>
            <person name="Kelly A."/>
            <person name="Brown D.W."/>
            <person name="Lee T."/>
            <person name="Vaughan M.M."/>
            <person name="Alexander N.J."/>
            <person name="Busman M."/>
            <person name="Gutierrez S."/>
        </authorList>
    </citation>
    <scope>NUCLEOTIDE SEQUENCE [LARGE SCALE GENOMIC DNA]</scope>
    <source>
        <strain evidence="2 3">NRRL 3299</strain>
    </source>
</reference>